<feature type="binding site" evidence="15">
    <location>
        <position position="457"/>
    </location>
    <ligand>
        <name>Mg(2+)</name>
        <dbReference type="ChEBI" id="CHEBI:18420"/>
        <note>shared with alpha subunit</note>
    </ligand>
</feature>
<proteinExistence type="inferred from homology"/>
<dbReference type="NCBIfam" id="NF045760">
    <property type="entry name" value="YtpR"/>
    <property type="match status" value="1"/>
</dbReference>
<organism evidence="20 21">
    <name type="scientific">Solirubrobacter ginsenosidimutans</name>
    <dbReference type="NCBI Taxonomy" id="490573"/>
    <lineage>
        <taxon>Bacteria</taxon>
        <taxon>Bacillati</taxon>
        <taxon>Actinomycetota</taxon>
        <taxon>Thermoleophilia</taxon>
        <taxon>Solirubrobacterales</taxon>
        <taxon>Solirubrobacteraceae</taxon>
        <taxon>Solirubrobacter</taxon>
    </lineage>
</organism>
<keyword evidence="10 15" id="KW-0460">Magnesium</keyword>
<gene>
    <name evidence="15 20" type="primary">pheT</name>
    <name evidence="20" type="ORF">OM076_28140</name>
</gene>
<dbReference type="InterPro" id="IPR012340">
    <property type="entry name" value="NA-bd_OB-fold"/>
</dbReference>
<dbReference type="Pfam" id="PF03147">
    <property type="entry name" value="FDX-ACB"/>
    <property type="match status" value="1"/>
</dbReference>
<evidence type="ECO:0000313" key="20">
    <source>
        <dbReference type="EMBL" id="MDA0164177.1"/>
    </source>
</evidence>
<feature type="binding site" evidence="15">
    <location>
        <position position="467"/>
    </location>
    <ligand>
        <name>Mg(2+)</name>
        <dbReference type="ChEBI" id="CHEBI:18420"/>
        <note>shared with alpha subunit</note>
    </ligand>
</feature>
<evidence type="ECO:0000256" key="6">
    <source>
        <dbReference type="ARBA" id="ARBA00022598"/>
    </source>
</evidence>
<evidence type="ECO:0000256" key="12">
    <source>
        <dbReference type="ARBA" id="ARBA00022917"/>
    </source>
</evidence>
<evidence type="ECO:0000256" key="3">
    <source>
        <dbReference type="ARBA" id="ARBA00011209"/>
    </source>
</evidence>
<dbReference type="AlphaFoldDB" id="A0A9X3S486"/>
<dbReference type="Gene3D" id="3.50.40.10">
    <property type="entry name" value="Phenylalanyl-trna Synthetase, Chain B, domain 3"/>
    <property type="match status" value="1"/>
</dbReference>
<dbReference type="InterPro" id="IPR041616">
    <property type="entry name" value="PheRS_beta_core"/>
</dbReference>
<dbReference type="PROSITE" id="PS51483">
    <property type="entry name" value="B5"/>
    <property type="match status" value="1"/>
</dbReference>
<keyword evidence="12 15" id="KW-0648">Protein biosynthesis</keyword>
<comment type="similarity">
    <text evidence="2 15">Belongs to the phenylalanyl-tRNA synthetase beta subunit family. Type 1 subfamily.</text>
</comment>
<dbReference type="InterPro" id="IPR036690">
    <property type="entry name" value="Fdx_antiC-bd_sf"/>
</dbReference>
<dbReference type="InterPro" id="IPR009061">
    <property type="entry name" value="DNA-bd_dom_put_sf"/>
</dbReference>
<feature type="domain" description="B5" evidence="19">
    <location>
        <begin position="403"/>
        <end position="479"/>
    </location>
</feature>
<keyword evidence="13 15" id="KW-0030">Aminoacyl-tRNA synthetase</keyword>
<evidence type="ECO:0000256" key="14">
    <source>
        <dbReference type="ARBA" id="ARBA00049255"/>
    </source>
</evidence>
<dbReference type="Gene3D" id="3.30.930.10">
    <property type="entry name" value="Bira Bifunctional Protein, Domain 2"/>
    <property type="match status" value="1"/>
</dbReference>
<evidence type="ECO:0000256" key="15">
    <source>
        <dbReference type="HAMAP-Rule" id="MF_00283"/>
    </source>
</evidence>
<dbReference type="GO" id="GO:0009328">
    <property type="term" value="C:phenylalanine-tRNA ligase complex"/>
    <property type="evidence" value="ECO:0007669"/>
    <property type="project" value="TreeGrafter"/>
</dbReference>
<dbReference type="HAMAP" id="MF_00283">
    <property type="entry name" value="Phe_tRNA_synth_beta1"/>
    <property type="match status" value="1"/>
</dbReference>
<evidence type="ECO:0000256" key="13">
    <source>
        <dbReference type="ARBA" id="ARBA00023146"/>
    </source>
</evidence>
<dbReference type="SUPFAM" id="SSF56037">
    <property type="entry name" value="PheT/TilS domain"/>
    <property type="match status" value="1"/>
</dbReference>
<evidence type="ECO:0000256" key="10">
    <source>
        <dbReference type="ARBA" id="ARBA00022842"/>
    </source>
</evidence>
<feature type="domain" description="FDX-ACB" evidence="18">
    <location>
        <begin position="713"/>
        <end position="802"/>
    </location>
</feature>
<evidence type="ECO:0000256" key="7">
    <source>
        <dbReference type="ARBA" id="ARBA00022723"/>
    </source>
</evidence>
<dbReference type="NCBIfam" id="TIGR00472">
    <property type="entry name" value="pheT_bact"/>
    <property type="match status" value="1"/>
</dbReference>
<dbReference type="GO" id="GO:0000287">
    <property type="term" value="F:magnesium ion binding"/>
    <property type="evidence" value="ECO:0007669"/>
    <property type="project" value="UniProtKB-UniRule"/>
</dbReference>
<dbReference type="SUPFAM" id="SSF54991">
    <property type="entry name" value="Anticodon-binding domain of PheRS"/>
    <property type="match status" value="1"/>
</dbReference>
<dbReference type="InterPro" id="IPR004532">
    <property type="entry name" value="Phe-tRNA-ligase_IIc_bsu_bact"/>
</dbReference>
<dbReference type="PROSITE" id="PS51447">
    <property type="entry name" value="FDX_ACB"/>
    <property type="match status" value="1"/>
</dbReference>
<dbReference type="GO" id="GO:0004826">
    <property type="term" value="F:phenylalanine-tRNA ligase activity"/>
    <property type="evidence" value="ECO:0007669"/>
    <property type="project" value="UniProtKB-UniRule"/>
</dbReference>
<dbReference type="InterPro" id="IPR020825">
    <property type="entry name" value="Phe-tRNA_synthase-like_B3/B4"/>
</dbReference>
<dbReference type="RefSeq" id="WP_270043427.1">
    <property type="nucleotide sequence ID" value="NZ_JAPDOD010000031.1"/>
</dbReference>
<dbReference type="GO" id="GO:0006432">
    <property type="term" value="P:phenylalanyl-tRNA aminoacylation"/>
    <property type="evidence" value="ECO:0007669"/>
    <property type="project" value="UniProtKB-UniRule"/>
</dbReference>
<evidence type="ECO:0000256" key="16">
    <source>
        <dbReference type="PROSITE-ProRule" id="PRU00209"/>
    </source>
</evidence>
<dbReference type="InterPro" id="IPR005121">
    <property type="entry name" value="Fdx_antiC-bd"/>
</dbReference>
<dbReference type="Gene3D" id="3.30.70.380">
    <property type="entry name" value="Ferrodoxin-fold anticodon-binding domain"/>
    <property type="match status" value="1"/>
</dbReference>
<dbReference type="SMART" id="SM00874">
    <property type="entry name" value="B5"/>
    <property type="match status" value="1"/>
</dbReference>
<evidence type="ECO:0000256" key="5">
    <source>
        <dbReference type="ARBA" id="ARBA00022555"/>
    </source>
</evidence>
<accession>A0A9X3S486</accession>
<dbReference type="Pfam" id="PF03483">
    <property type="entry name" value="B3_4"/>
    <property type="match status" value="1"/>
</dbReference>
<keyword evidence="6 15" id="KW-0436">Ligase</keyword>
<keyword evidence="11 16" id="KW-0694">RNA-binding</keyword>
<comment type="subcellular location">
    <subcellularLocation>
        <location evidence="1 15">Cytoplasm</location>
    </subcellularLocation>
</comment>
<dbReference type="SUPFAM" id="SSF46955">
    <property type="entry name" value="Putative DNA-binding domain"/>
    <property type="match status" value="1"/>
</dbReference>
<dbReference type="SMART" id="SM00896">
    <property type="entry name" value="FDX-ACB"/>
    <property type="match status" value="1"/>
</dbReference>
<comment type="cofactor">
    <cofactor evidence="15">
        <name>Mg(2+)</name>
        <dbReference type="ChEBI" id="CHEBI:18420"/>
    </cofactor>
    <text evidence="15">Binds 2 magnesium ions per tetramer.</text>
</comment>
<sequence length="803" mass="86905">MRLPLFWMTDYVDPGLQPAKLAERLDLTGTEVDRVFTHGVTALDNFVVGRVLTREQHPDADRLSVCHVSTGEGDVAQIVCGAPNVAAGQVVGVALPGAVMPDGARLKRSKLRGVESQGMILAEDELAIGLDHNGIMVLDDDLQEGTPLADVLPIATDVLELAITSNRPDCLSIYGAAREVHAATGAPLNPPPWLEDPGIAGELAGVNIEVQAPDLCPRFTARLFEDVKIAQSPPWLKARLMASGQRPINNVVDITNYVMLLTGQPLHAFDWDLVAGGHLVVRWAQDGEKMTTLDGVERTLTSDMGLICDDDGPTSIAGVMGGQRSEVQPTTTRVLMEAANWDGPNLQRTSQRLNLRTEASSRFEKSLAQEIAMWGQAVSTQLMLELTGARLVPGTVDVGGDGPPPKTIRLRDEKVTGLLGTEVPLGDQAELLERLDFGVTDTGDALEVIVPPVRRNDVTREVDLIEEVARLWGLDKLPSTLPAHGASGRLTVEQRLRRRAGDALVGAGFSEAIGWSFEAPEMARKLRFDAPAITLRNPLSEDLSVMRTTLLGSLLTSVRHNVARGREDVRLFEEGSVYFDRPHGRELTAAEARSTPLPDERMHLAALMTGRLRPASWGESDPPAADFFAAKSALTTLLGALRVEWSVVRGSDPFLHPGRAARVIVGGEDVGWLGEVHPGVASEWDLGRVAGFELDLGPVLPHANFVPAYEDLTSFPGIRQDLAFWVPADRTSAELVEVVKGAGGKLLRGVHVFDVYAREGQTSLAVRLEFRAGDRTLTDEEIAPQRNKIVEAVRSKLEGELRG</sequence>
<dbReference type="Pfam" id="PF17759">
    <property type="entry name" value="tRNA_synthFbeta"/>
    <property type="match status" value="1"/>
</dbReference>
<dbReference type="InterPro" id="IPR005146">
    <property type="entry name" value="B3/B4_tRNA-bd"/>
</dbReference>
<evidence type="ECO:0000256" key="9">
    <source>
        <dbReference type="ARBA" id="ARBA00022840"/>
    </source>
</evidence>
<keyword evidence="8 15" id="KW-0547">Nucleotide-binding</keyword>
<dbReference type="FunFam" id="2.40.50.140:FF:000045">
    <property type="entry name" value="Phenylalanine--tRNA ligase beta subunit"/>
    <property type="match status" value="1"/>
</dbReference>
<dbReference type="SUPFAM" id="SSF50249">
    <property type="entry name" value="Nucleic acid-binding proteins"/>
    <property type="match status" value="1"/>
</dbReference>
<comment type="subunit">
    <text evidence="3 15">Tetramer of two alpha and two beta subunits.</text>
</comment>
<dbReference type="InterPro" id="IPR045864">
    <property type="entry name" value="aa-tRNA-synth_II/BPL/LPL"/>
</dbReference>
<protein>
    <recommendedName>
        <fullName evidence="15">Phenylalanine--tRNA ligase beta subunit</fullName>
        <ecNumber evidence="15">6.1.1.20</ecNumber>
    </recommendedName>
    <alternativeName>
        <fullName evidence="15">Phenylalanyl-tRNA synthetase beta subunit</fullName>
        <shortName evidence="15">PheRS</shortName>
    </alternativeName>
</protein>
<evidence type="ECO:0000256" key="8">
    <source>
        <dbReference type="ARBA" id="ARBA00022741"/>
    </source>
</evidence>
<feature type="domain" description="TRNA-binding" evidence="17">
    <location>
        <begin position="40"/>
        <end position="149"/>
    </location>
</feature>
<keyword evidence="7 15" id="KW-0479">Metal-binding</keyword>
<evidence type="ECO:0000256" key="2">
    <source>
        <dbReference type="ARBA" id="ARBA00008653"/>
    </source>
</evidence>
<dbReference type="CDD" id="cd02796">
    <property type="entry name" value="tRNA_bind_bactPheRS"/>
    <property type="match status" value="1"/>
</dbReference>
<evidence type="ECO:0000256" key="1">
    <source>
        <dbReference type="ARBA" id="ARBA00004496"/>
    </source>
</evidence>
<keyword evidence="9 15" id="KW-0067">ATP-binding</keyword>
<dbReference type="PANTHER" id="PTHR10947:SF0">
    <property type="entry name" value="PHENYLALANINE--TRNA LIGASE BETA SUBUNIT"/>
    <property type="match status" value="1"/>
</dbReference>
<keyword evidence="5 16" id="KW-0820">tRNA-binding</keyword>
<keyword evidence="4 15" id="KW-0963">Cytoplasm</keyword>
<dbReference type="CDD" id="cd00769">
    <property type="entry name" value="PheRS_beta_core"/>
    <property type="match status" value="1"/>
</dbReference>
<dbReference type="InterPro" id="IPR033714">
    <property type="entry name" value="tRNA_bind_bactPheRS"/>
</dbReference>
<comment type="catalytic activity">
    <reaction evidence="14 15">
        <text>tRNA(Phe) + L-phenylalanine + ATP = L-phenylalanyl-tRNA(Phe) + AMP + diphosphate + H(+)</text>
        <dbReference type="Rhea" id="RHEA:19413"/>
        <dbReference type="Rhea" id="RHEA-COMP:9668"/>
        <dbReference type="Rhea" id="RHEA-COMP:9699"/>
        <dbReference type="ChEBI" id="CHEBI:15378"/>
        <dbReference type="ChEBI" id="CHEBI:30616"/>
        <dbReference type="ChEBI" id="CHEBI:33019"/>
        <dbReference type="ChEBI" id="CHEBI:58095"/>
        <dbReference type="ChEBI" id="CHEBI:78442"/>
        <dbReference type="ChEBI" id="CHEBI:78531"/>
        <dbReference type="ChEBI" id="CHEBI:456215"/>
        <dbReference type="EC" id="6.1.1.20"/>
    </reaction>
</comment>
<dbReference type="InterPro" id="IPR002547">
    <property type="entry name" value="tRNA-bd_dom"/>
</dbReference>
<evidence type="ECO:0000259" key="17">
    <source>
        <dbReference type="PROSITE" id="PS50886"/>
    </source>
</evidence>
<evidence type="ECO:0000259" key="18">
    <source>
        <dbReference type="PROSITE" id="PS51447"/>
    </source>
</evidence>
<dbReference type="Proteomes" id="UP001149140">
    <property type="component" value="Unassembled WGS sequence"/>
</dbReference>
<dbReference type="PROSITE" id="PS50886">
    <property type="entry name" value="TRBD"/>
    <property type="match status" value="1"/>
</dbReference>
<dbReference type="EMBL" id="JAPDOD010000031">
    <property type="protein sequence ID" value="MDA0164177.1"/>
    <property type="molecule type" value="Genomic_DNA"/>
</dbReference>
<evidence type="ECO:0000256" key="4">
    <source>
        <dbReference type="ARBA" id="ARBA00022490"/>
    </source>
</evidence>
<evidence type="ECO:0000256" key="11">
    <source>
        <dbReference type="ARBA" id="ARBA00022884"/>
    </source>
</evidence>
<dbReference type="Gene3D" id="3.30.56.10">
    <property type="match status" value="2"/>
</dbReference>
<dbReference type="PANTHER" id="PTHR10947">
    <property type="entry name" value="PHENYLALANYL-TRNA SYNTHETASE BETA CHAIN AND LEUCINE-RICH REPEAT-CONTAINING PROTEIN 47"/>
    <property type="match status" value="1"/>
</dbReference>
<dbReference type="InterPro" id="IPR005147">
    <property type="entry name" value="tRNA_synthase_B5-dom"/>
</dbReference>
<dbReference type="Pfam" id="PF01588">
    <property type="entry name" value="tRNA_bind"/>
    <property type="match status" value="1"/>
</dbReference>
<feature type="binding site" evidence="15">
    <location>
        <position position="463"/>
    </location>
    <ligand>
        <name>Mg(2+)</name>
        <dbReference type="ChEBI" id="CHEBI:18420"/>
        <note>shared with alpha subunit</note>
    </ligand>
</feature>
<reference evidence="20" key="1">
    <citation type="submission" date="2022-10" db="EMBL/GenBank/DDBJ databases">
        <title>The WGS of Solirubrobacter ginsenosidimutans DSM 21036.</title>
        <authorList>
            <person name="Jiang Z."/>
        </authorList>
    </citation>
    <scope>NUCLEOTIDE SEQUENCE</scope>
    <source>
        <strain evidence="20">DSM 21036</strain>
    </source>
</reference>
<dbReference type="SMART" id="SM00873">
    <property type="entry name" value="B3_4"/>
    <property type="match status" value="1"/>
</dbReference>
<comment type="caution">
    <text evidence="20">The sequence shown here is derived from an EMBL/GenBank/DDBJ whole genome shotgun (WGS) entry which is preliminary data.</text>
</comment>
<dbReference type="EC" id="6.1.1.20" evidence="15"/>
<dbReference type="Pfam" id="PF03484">
    <property type="entry name" value="B5"/>
    <property type="match status" value="1"/>
</dbReference>
<dbReference type="SUPFAM" id="SSF55681">
    <property type="entry name" value="Class II aaRS and biotin synthetases"/>
    <property type="match status" value="1"/>
</dbReference>
<keyword evidence="21" id="KW-1185">Reference proteome</keyword>
<dbReference type="InterPro" id="IPR045060">
    <property type="entry name" value="Phe-tRNA-ligase_IIc_bsu"/>
</dbReference>
<evidence type="ECO:0000259" key="19">
    <source>
        <dbReference type="PROSITE" id="PS51483"/>
    </source>
</evidence>
<evidence type="ECO:0000313" key="21">
    <source>
        <dbReference type="Proteomes" id="UP001149140"/>
    </source>
</evidence>
<dbReference type="GO" id="GO:0000049">
    <property type="term" value="F:tRNA binding"/>
    <property type="evidence" value="ECO:0007669"/>
    <property type="project" value="UniProtKB-UniRule"/>
</dbReference>
<dbReference type="GO" id="GO:0005524">
    <property type="term" value="F:ATP binding"/>
    <property type="evidence" value="ECO:0007669"/>
    <property type="project" value="UniProtKB-UniRule"/>
</dbReference>
<dbReference type="Gene3D" id="2.40.50.140">
    <property type="entry name" value="Nucleic acid-binding proteins"/>
    <property type="match status" value="1"/>
</dbReference>
<name>A0A9X3S486_9ACTN</name>
<feature type="binding site" evidence="15">
    <location>
        <position position="466"/>
    </location>
    <ligand>
        <name>Mg(2+)</name>
        <dbReference type="ChEBI" id="CHEBI:18420"/>
        <note>shared with alpha subunit</note>
    </ligand>
</feature>